<dbReference type="GO" id="GO:0005829">
    <property type="term" value="C:cytosol"/>
    <property type="evidence" value="ECO:0007669"/>
    <property type="project" value="TreeGrafter"/>
</dbReference>
<name>A0A5N0T6X8_9GAMM</name>
<dbReference type="SUPFAM" id="SSF101327">
    <property type="entry name" value="YgfB-like"/>
    <property type="match status" value="1"/>
</dbReference>
<gene>
    <name evidence="2" type="ORF">F3N42_10555</name>
</gene>
<comment type="similarity">
    <text evidence="1">Belongs to the UPF0149 family.</text>
</comment>
<reference evidence="2 3" key="1">
    <citation type="submission" date="2019-09" db="EMBL/GenBank/DDBJ databases">
        <title>Wenzhouxiangella sp. Genome sequencing and assembly.</title>
        <authorList>
            <person name="Zhang R."/>
        </authorList>
    </citation>
    <scope>NUCLEOTIDE SEQUENCE [LARGE SCALE GENOMIC DNA]</scope>
    <source>
        <strain evidence="2 3">W260</strain>
    </source>
</reference>
<dbReference type="PANTHER" id="PTHR37528">
    <property type="entry name" value="UPF0149 PROTEIN YGFB"/>
    <property type="match status" value="1"/>
</dbReference>
<dbReference type="PANTHER" id="PTHR37528:SF1">
    <property type="entry name" value="UPF0149 PROTEIN YGFB"/>
    <property type="match status" value="1"/>
</dbReference>
<dbReference type="InterPro" id="IPR036255">
    <property type="entry name" value="YgfB-like_sf"/>
</dbReference>
<dbReference type="AlphaFoldDB" id="A0A5N0T6X8"/>
<sequence>MSTIALPDFDHTLALSHGNLDAAGLSECHGVACGLLVRQPSSGADAFLGLLDMLQITDQPGVALREALADLFTAAASQLADDDMGFVIWLPDDEESLEDRTEAIAQWCNGFLASIGAGDDGCLETLSDDAGEALADLKEIALAEVAVEYEDESGQAPVDDDEQAFAEIVEYIRVSVLILREDLRGPVDGDSIH</sequence>
<protein>
    <submittedName>
        <fullName evidence="2">UPF0149 family protein</fullName>
    </submittedName>
</protein>
<dbReference type="Proteomes" id="UP000325372">
    <property type="component" value="Unassembled WGS sequence"/>
</dbReference>
<accession>A0A5N0T6X8</accession>
<dbReference type="RefSeq" id="WP_150864442.1">
    <property type="nucleotide sequence ID" value="NZ_VYXP01000006.1"/>
</dbReference>
<evidence type="ECO:0000313" key="3">
    <source>
        <dbReference type="Proteomes" id="UP000325372"/>
    </source>
</evidence>
<proteinExistence type="inferred from homology"/>
<evidence type="ECO:0000313" key="2">
    <source>
        <dbReference type="EMBL" id="KAA9130805.1"/>
    </source>
</evidence>
<organism evidence="2 3">
    <name type="scientific">Marinihelvus fidelis</name>
    <dbReference type="NCBI Taxonomy" id="2613842"/>
    <lineage>
        <taxon>Bacteria</taxon>
        <taxon>Pseudomonadati</taxon>
        <taxon>Pseudomonadota</taxon>
        <taxon>Gammaproteobacteria</taxon>
        <taxon>Chromatiales</taxon>
        <taxon>Wenzhouxiangellaceae</taxon>
        <taxon>Marinihelvus</taxon>
    </lineage>
</organism>
<comment type="caution">
    <text evidence="2">The sequence shown here is derived from an EMBL/GenBank/DDBJ whole genome shotgun (WGS) entry which is preliminary data.</text>
</comment>
<dbReference type="InterPro" id="IPR011978">
    <property type="entry name" value="YgfB-like"/>
</dbReference>
<dbReference type="EMBL" id="VYXP01000006">
    <property type="protein sequence ID" value="KAA9130805.1"/>
    <property type="molecule type" value="Genomic_DNA"/>
</dbReference>
<keyword evidence="3" id="KW-1185">Reference proteome</keyword>
<dbReference type="Pfam" id="PF03695">
    <property type="entry name" value="UPF0149"/>
    <property type="match status" value="1"/>
</dbReference>
<dbReference type="Gene3D" id="1.20.120.740">
    <property type="entry name" value="YgfB uncharacterised protein family UPF0149, PF03695"/>
    <property type="match status" value="1"/>
</dbReference>
<evidence type="ECO:0000256" key="1">
    <source>
        <dbReference type="ARBA" id="ARBA00038308"/>
    </source>
</evidence>